<keyword evidence="2" id="KW-0576">Peroxisome</keyword>
<evidence type="ECO:0000256" key="1">
    <source>
        <dbReference type="ARBA" id="ARBA00009505"/>
    </source>
</evidence>
<comment type="caution">
    <text evidence="4">The sequence shown here is derived from an EMBL/GenBank/DDBJ whole genome shotgun (WGS) entry which is preliminary data.</text>
</comment>
<comment type="subcellular location">
    <subcellularLocation>
        <location evidence="2">Peroxisome membrane</location>
    </subcellularLocation>
</comment>
<evidence type="ECO:0000313" key="4">
    <source>
        <dbReference type="EMBL" id="KAE9978766.1"/>
    </source>
</evidence>
<sequence>MPSLLDLPPELRLKIYRSLFVAAAEIRLVKPINLSAQMLATCSIIKTEAISILYSENTFVSKLDSKVGHYHEGKWIPAWLVHGIKPMSHDTQVLGQEQKDLVRHLIIITKSSWTYEPRAEHEGFLGHYRTMKNLKTLCLKTQGVASGSLIVSDSKLPCSRPKSRSSKPSLDSINRAAITVLIPNRKSYICHFLSLVPAGIKIVVSVSDEGITYYGARRPATGHTSNVLSLPPKYLAAYSDFIIKNSSAVSQIESALRSLTYIIPGRFRDAEIASETVHSSVQLLSLYHDSLLAKALARIPGPKPIASPHSRYTRFWTQKSPTYKRLALILQMIQHTQLLWEMVAKRKGEQTRWRVVVGLEMVKALCRLLLLRLTNSRPLLSPPLPEREIDPSSLEENVSSDGMEPSPSENAGSDDANWAMPRTGLSMPTLPDPSDISNYLLSKVMTADDVKPPKALLHRVSGKGEMAEMLYIIRPVLYALAMQHWSKDRRSWRPWLLGVTLEYGARQIAKKDFQERIAGGLRGLTGLEREELKKRGWAMGWWTMRGAFYENITKAWIHAATNRLKGKPMLDMVGGIIEDYEFLWDEYYFSTATL</sequence>
<dbReference type="EMBL" id="WNWQ01000105">
    <property type="protein sequence ID" value="KAE9978766.1"/>
    <property type="molecule type" value="Genomic_DNA"/>
</dbReference>
<dbReference type="AlphaFoldDB" id="A0A8H3UY98"/>
<gene>
    <name evidence="4" type="ORF">BLS_000321</name>
</gene>
<proteinExistence type="inferred from homology"/>
<dbReference type="GO" id="GO:0007031">
    <property type="term" value="P:peroxisome organization"/>
    <property type="evidence" value="ECO:0007669"/>
    <property type="project" value="UniProtKB-KW"/>
</dbReference>
<dbReference type="GO" id="GO:0005778">
    <property type="term" value="C:peroxisomal membrane"/>
    <property type="evidence" value="ECO:0007669"/>
    <property type="project" value="UniProtKB-SubCell"/>
</dbReference>
<comment type="similarity">
    <text evidence="1 2">Belongs to the peroxin-16 family.</text>
</comment>
<keyword evidence="2" id="KW-0962">Peroxisome biogenesis</keyword>
<dbReference type="Proteomes" id="UP000433883">
    <property type="component" value="Unassembled WGS sequence"/>
</dbReference>
<accession>A0A8H3UY98</accession>
<evidence type="ECO:0000256" key="2">
    <source>
        <dbReference type="RuleBase" id="RU365003"/>
    </source>
</evidence>
<protein>
    <recommendedName>
        <fullName evidence="2">Peroxisomal membrane protein PEX16</fullName>
    </recommendedName>
</protein>
<evidence type="ECO:0000313" key="5">
    <source>
        <dbReference type="Proteomes" id="UP000433883"/>
    </source>
</evidence>
<feature type="region of interest" description="Disordered" evidence="3">
    <location>
        <begin position="381"/>
        <end position="417"/>
    </location>
</feature>
<evidence type="ECO:0000256" key="3">
    <source>
        <dbReference type="SAM" id="MobiDB-lite"/>
    </source>
</evidence>
<dbReference type="PANTHER" id="PTHR13299">
    <property type="entry name" value="PEROXISOMAL MEMBRANE PROTEIN PEX16"/>
    <property type="match status" value="1"/>
</dbReference>
<dbReference type="Pfam" id="PF08610">
    <property type="entry name" value="Pex16"/>
    <property type="match status" value="1"/>
</dbReference>
<dbReference type="InterPro" id="IPR013919">
    <property type="entry name" value="Pex16"/>
</dbReference>
<organism evidence="4 5">
    <name type="scientific">Venturia inaequalis</name>
    <name type="common">Apple scab fungus</name>
    <dbReference type="NCBI Taxonomy" id="5025"/>
    <lineage>
        <taxon>Eukaryota</taxon>
        <taxon>Fungi</taxon>
        <taxon>Dikarya</taxon>
        <taxon>Ascomycota</taxon>
        <taxon>Pezizomycotina</taxon>
        <taxon>Dothideomycetes</taxon>
        <taxon>Pleosporomycetidae</taxon>
        <taxon>Venturiales</taxon>
        <taxon>Venturiaceae</taxon>
        <taxon>Venturia</taxon>
    </lineage>
</organism>
<dbReference type="PANTHER" id="PTHR13299:SF0">
    <property type="entry name" value="PEROXISOMAL MEMBRANE PROTEIN PEX16"/>
    <property type="match status" value="1"/>
</dbReference>
<reference evidence="4 5" key="1">
    <citation type="submission" date="2019-11" db="EMBL/GenBank/DDBJ databases">
        <title>Venturia inaequalis Genome Resource.</title>
        <authorList>
            <person name="Lichtner F.J."/>
        </authorList>
    </citation>
    <scope>NUCLEOTIDE SEQUENCE [LARGE SCALE GENOMIC DNA]</scope>
    <source>
        <strain evidence="4">Bline_iso_100314</strain>
    </source>
</reference>
<name>A0A8H3UY98_VENIN</name>